<evidence type="ECO:0000256" key="2">
    <source>
        <dbReference type="SAM" id="SignalP"/>
    </source>
</evidence>
<feature type="signal peptide" evidence="2">
    <location>
        <begin position="1"/>
        <end position="22"/>
    </location>
</feature>
<keyword evidence="6" id="KW-1185">Reference proteome</keyword>
<feature type="chain" id="PRO_5039594673" description="Galactose oxidase" evidence="2">
    <location>
        <begin position="23"/>
        <end position="530"/>
    </location>
</feature>
<dbReference type="PANTHER" id="PTHR32208">
    <property type="entry name" value="SECRETED PROTEIN-RELATED"/>
    <property type="match status" value="1"/>
</dbReference>
<dbReference type="SUPFAM" id="SSF50965">
    <property type="entry name" value="Galactose oxidase, central domain"/>
    <property type="match status" value="1"/>
</dbReference>
<dbReference type="InterPro" id="IPR011043">
    <property type="entry name" value="Gal_Oxase/kelch_b-propeller"/>
</dbReference>
<dbReference type="AlphaFoldDB" id="A0A9D4ZJR9"/>
<organism evidence="5 6">
    <name type="scientific">Adiantum capillus-veneris</name>
    <name type="common">Maidenhair fern</name>
    <dbReference type="NCBI Taxonomy" id="13818"/>
    <lineage>
        <taxon>Eukaryota</taxon>
        <taxon>Viridiplantae</taxon>
        <taxon>Streptophyta</taxon>
        <taxon>Embryophyta</taxon>
        <taxon>Tracheophyta</taxon>
        <taxon>Polypodiopsida</taxon>
        <taxon>Polypodiidae</taxon>
        <taxon>Polypodiales</taxon>
        <taxon>Pteridineae</taxon>
        <taxon>Pteridaceae</taxon>
        <taxon>Vittarioideae</taxon>
        <taxon>Adiantum</taxon>
    </lineage>
</organism>
<evidence type="ECO:0008006" key="7">
    <source>
        <dbReference type="Google" id="ProtNLM"/>
    </source>
</evidence>
<dbReference type="Proteomes" id="UP000886520">
    <property type="component" value="Chromosome 9"/>
</dbReference>
<protein>
    <recommendedName>
        <fullName evidence="7">Galactose oxidase</fullName>
    </recommendedName>
</protein>
<dbReference type="InterPro" id="IPR009880">
    <property type="entry name" value="Glyoxal_oxidase_N"/>
</dbReference>
<name>A0A9D4ZJR9_ADICA</name>
<evidence type="ECO:0000259" key="4">
    <source>
        <dbReference type="Pfam" id="PF09118"/>
    </source>
</evidence>
<evidence type="ECO:0000313" key="6">
    <source>
        <dbReference type="Proteomes" id="UP000886520"/>
    </source>
</evidence>
<dbReference type="Gene3D" id="2.60.40.10">
    <property type="entry name" value="Immunoglobulins"/>
    <property type="match status" value="1"/>
</dbReference>
<dbReference type="Pfam" id="PF07250">
    <property type="entry name" value="Glyoxal_oxid_N"/>
    <property type="match status" value="1"/>
</dbReference>
<evidence type="ECO:0000259" key="3">
    <source>
        <dbReference type="Pfam" id="PF07250"/>
    </source>
</evidence>
<feature type="domain" description="Glyoxal oxidase N-terminal" evidence="3">
    <location>
        <begin position="38"/>
        <end position="418"/>
    </location>
</feature>
<dbReference type="EMBL" id="JABFUD020000009">
    <property type="protein sequence ID" value="KAI5075460.1"/>
    <property type="molecule type" value="Genomic_DNA"/>
</dbReference>
<reference evidence="5" key="1">
    <citation type="submission" date="2021-01" db="EMBL/GenBank/DDBJ databases">
        <title>Adiantum capillus-veneris genome.</title>
        <authorList>
            <person name="Fang Y."/>
            <person name="Liao Q."/>
        </authorList>
    </citation>
    <scope>NUCLEOTIDE SEQUENCE</scope>
    <source>
        <strain evidence="5">H3</strain>
        <tissue evidence="5">Leaf</tissue>
    </source>
</reference>
<proteinExistence type="predicted"/>
<gene>
    <name evidence="5" type="ORF">GOP47_0009536</name>
</gene>
<comment type="caution">
    <text evidence="5">The sequence shown here is derived from an EMBL/GenBank/DDBJ whole genome shotgun (WGS) entry which is preliminary data.</text>
</comment>
<dbReference type="CDD" id="cd02851">
    <property type="entry name" value="E_set_GO_C"/>
    <property type="match status" value="1"/>
</dbReference>
<keyword evidence="1 2" id="KW-0732">Signal</keyword>
<evidence type="ECO:0000256" key="1">
    <source>
        <dbReference type="ARBA" id="ARBA00022729"/>
    </source>
</evidence>
<dbReference type="Gene3D" id="2.130.10.80">
    <property type="entry name" value="Galactose oxidase/kelch, beta-propeller"/>
    <property type="match status" value="1"/>
</dbReference>
<dbReference type="PANTHER" id="PTHR32208:SF99">
    <property type="entry name" value="GLYOXAL OR GALACTOSE OXIDASE"/>
    <property type="match status" value="1"/>
</dbReference>
<feature type="domain" description="Galactose oxidase-like Early set" evidence="4">
    <location>
        <begin position="427"/>
        <end position="529"/>
    </location>
</feature>
<dbReference type="OrthoDB" id="2019572at2759"/>
<dbReference type="InterPro" id="IPR037293">
    <property type="entry name" value="Gal_Oxidase_central_sf"/>
</dbReference>
<sequence>MPALLFLVFCASQVILIERALAQGSWKLLLDNAGIASMHTAVTRYNTVILLDRTNIGPSQINLPDGVCRNNADDLKQTVDCTAHSVLFNPADNSVRPLFIQTDTWCSSGQFVADGTLVQTGGDFDGLMKIRTFSPCSSSGSCDWVESSTEFLQDGRWYATNQLLPDGTQIVIGGRGAFTYEFIPANGRGKVALPFLEQTNDAQYDNLYPFVHLLPDGNLYIFANRDSIILNYQNNKVIKTFPTIPGEPRNYPSAGSSVMLPLLASDGYSKVEVLVCGGSQYGCYMNPSAYPTSSDTCGRIVVTDDEPAWNMKTMPYPRSMGDMVLLPTGDALIINGAERGCQGWGNQKDATLKPVIYSPSSAKFITQTGTTIPRVYHSTANLLQDGRVLVAGSNTHQYYDFTGEFPTELRIEAFSPEYMKSTYDGDRPRIVDAPGKVGYDESFTVTISIESEPAGYVGLSLLSVPFTTHSYAQGQRMLSLEVGLPVYVGGGQYEVSAKSPPYSTLAPSTYYMLFAVNEGVAGAAAWLRIS</sequence>
<evidence type="ECO:0000313" key="5">
    <source>
        <dbReference type="EMBL" id="KAI5075460.1"/>
    </source>
</evidence>
<dbReference type="InterPro" id="IPR015202">
    <property type="entry name" value="GO-like_E_set"/>
</dbReference>
<dbReference type="SUPFAM" id="SSF81296">
    <property type="entry name" value="E set domains"/>
    <property type="match status" value="1"/>
</dbReference>
<dbReference type="InterPro" id="IPR014756">
    <property type="entry name" value="Ig_E-set"/>
</dbReference>
<dbReference type="Pfam" id="PF09118">
    <property type="entry name" value="GO-like_E_set"/>
    <property type="match status" value="1"/>
</dbReference>
<dbReference type="InterPro" id="IPR013783">
    <property type="entry name" value="Ig-like_fold"/>
</dbReference>
<accession>A0A9D4ZJR9</accession>